<evidence type="ECO:0000313" key="1">
    <source>
        <dbReference type="EMBL" id="KAH9328743.1"/>
    </source>
</evidence>
<feature type="non-terminal residue" evidence="1">
    <location>
        <position position="1"/>
    </location>
</feature>
<dbReference type="EMBL" id="JAHRHJ020000001">
    <property type="protein sequence ID" value="KAH9328743.1"/>
    <property type="molecule type" value="Genomic_DNA"/>
</dbReference>
<dbReference type="AlphaFoldDB" id="A0AA38LKY0"/>
<dbReference type="Proteomes" id="UP000824469">
    <property type="component" value="Unassembled WGS sequence"/>
</dbReference>
<protein>
    <submittedName>
        <fullName evidence="1">Uncharacterized protein</fullName>
    </submittedName>
</protein>
<name>A0AA38LKY0_TAXCH</name>
<keyword evidence="2" id="KW-1185">Reference proteome</keyword>
<reference evidence="1 2" key="1">
    <citation type="journal article" date="2021" name="Nat. Plants">
        <title>The Taxus genome provides insights into paclitaxel biosynthesis.</title>
        <authorList>
            <person name="Xiong X."/>
            <person name="Gou J."/>
            <person name="Liao Q."/>
            <person name="Li Y."/>
            <person name="Zhou Q."/>
            <person name="Bi G."/>
            <person name="Li C."/>
            <person name="Du R."/>
            <person name="Wang X."/>
            <person name="Sun T."/>
            <person name="Guo L."/>
            <person name="Liang H."/>
            <person name="Lu P."/>
            <person name="Wu Y."/>
            <person name="Zhang Z."/>
            <person name="Ro D.K."/>
            <person name="Shang Y."/>
            <person name="Huang S."/>
            <person name="Yan J."/>
        </authorList>
    </citation>
    <scope>NUCLEOTIDE SEQUENCE [LARGE SCALE GENOMIC DNA]</scope>
    <source>
        <strain evidence="1">Ta-2019</strain>
    </source>
</reference>
<accession>A0AA38LKY0</accession>
<sequence>TRAHLLVTFLNHVDMKETLELLGVDFGWENSKCVEEEFVRNVSKGISSLGIETRSADNNISRREILTLAISEDTTKNRHVTVVSKAS</sequence>
<comment type="caution">
    <text evidence="1">The sequence shown here is derived from an EMBL/GenBank/DDBJ whole genome shotgun (WGS) entry which is preliminary data.</text>
</comment>
<organism evidence="1 2">
    <name type="scientific">Taxus chinensis</name>
    <name type="common">Chinese yew</name>
    <name type="synonym">Taxus wallichiana var. chinensis</name>
    <dbReference type="NCBI Taxonomy" id="29808"/>
    <lineage>
        <taxon>Eukaryota</taxon>
        <taxon>Viridiplantae</taxon>
        <taxon>Streptophyta</taxon>
        <taxon>Embryophyta</taxon>
        <taxon>Tracheophyta</taxon>
        <taxon>Spermatophyta</taxon>
        <taxon>Pinopsida</taxon>
        <taxon>Pinidae</taxon>
        <taxon>Conifers II</taxon>
        <taxon>Cupressales</taxon>
        <taxon>Taxaceae</taxon>
        <taxon>Taxus</taxon>
    </lineage>
</organism>
<feature type="non-terminal residue" evidence="1">
    <location>
        <position position="87"/>
    </location>
</feature>
<gene>
    <name evidence="1" type="ORF">KI387_000851</name>
</gene>
<proteinExistence type="predicted"/>
<evidence type="ECO:0000313" key="2">
    <source>
        <dbReference type="Proteomes" id="UP000824469"/>
    </source>
</evidence>